<protein>
    <submittedName>
        <fullName evidence="8">TetR/AcrR family transcriptional regulator helix-turn-helix transcriptional regulator</fullName>
    </submittedName>
</protein>
<feature type="compositionally biased region" description="Low complexity" evidence="6">
    <location>
        <begin position="232"/>
        <end position="242"/>
    </location>
</feature>
<keyword evidence="4" id="KW-0804">Transcription</keyword>
<evidence type="ECO:0000256" key="2">
    <source>
        <dbReference type="ARBA" id="ARBA00023015"/>
    </source>
</evidence>
<feature type="domain" description="HTH tetR-type" evidence="7">
    <location>
        <begin position="10"/>
        <end position="70"/>
    </location>
</feature>
<keyword evidence="9" id="KW-1185">Reference proteome</keyword>
<evidence type="ECO:0000256" key="6">
    <source>
        <dbReference type="SAM" id="MobiDB-lite"/>
    </source>
</evidence>
<dbReference type="Pfam" id="PF13977">
    <property type="entry name" value="TetR_C_6"/>
    <property type="match status" value="1"/>
</dbReference>
<evidence type="ECO:0000313" key="8">
    <source>
        <dbReference type="EMBL" id="UQA98149.1"/>
    </source>
</evidence>
<dbReference type="Gene3D" id="1.10.357.10">
    <property type="entry name" value="Tetracycline Repressor, domain 2"/>
    <property type="match status" value="2"/>
</dbReference>
<dbReference type="Pfam" id="PF00440">
    <property type="entry name" value="TetR_N"/>
    <property type="match status" value="1"/>
</dbReference>
<dbReference type="InterPro" id="IPR039538">
    <property type="entry name" value="BetI_C"/>
</dbReference>
<reference evidence="8" key="1">
    <citation type="submission" date="2021-10" db="EMBL/GenBank/DDBJ databases">
        <title>Streptomyces nigrumlapis sp.nov.,an antimicrobial producing actinobacterium isolated from Black Gobi rocks.</title>
        <authorList>
            <person name="Wen Y."/>
            <person name="Zhang W."/>
            <person name="Liu X.G."/>
        </authorList>
    </citation>
    <scope>NUCLEOTIDE SEQUENCE</scope>
    <source>
        <strain evidence="8">ST13-2-2</strain>
    </source>
</reference>
<evidence type="ECO:0000256" key="4">
    <source>
        <dbReference type="ARBA" id="ARBA00023163"/>
    </source>
</evidence>
<dbReference type="EMBL" id="CP086322">
    <property type="protein sequence ID" value="UQA98149.1"/>
    <property type="molecule type" value="Genomic_DNA"/>
</dbReference>
<sequence length="251" mass="27389">MRTVDPARHRARRRHIVNAAAELFAAKGFERTTTAEICKAAGMSAGNLFHYFPNKRAIFHAVFEDDEHGEADRHDQHGEQVRYDGHDRHGECENAPTKYERLAAARAADDPLTALLDTVDLLTAPAREPLAPALVMEAMIQAYRDPELEALLSRDNDEERSTLTTVLRNAAAAGQIDPDLDPDDTAAWVMALIAALYINAATDPSFSPADQLPTLRLIIQRFLRPDAVPERATTAGTVTAGATTGGPFPGR</sequence>
<dbReference type="InterPro" id="IPR009057">
    <property type="entry name" value="Homeodomain-like_sf"/>
</dbReference>
<name>A0ABY4MK34_9ACTN</name>
<keyword evidence="1" id="KW-0678">Repressor</keyword>
<dbReference type="Proteomes" id="UP000830115">
    <property type="component" value="Chromosome"/>
</dbReference>
<accession>A0ABY4MK34</accession>
<dbReference type="InterPro" id="IPR036271">
    <property type="entry name" value="Tet_transcr_reg_TetR-rel_C_sf"/>
</dbReference>
<proteinExistence type="predicted"/>
<feature type="region of interest" description="Disordered" evidence="6">
    <location>
        <begin position="69"/>
        <end position="89"/>
    </location>
</feature>
<gene>
    <name evidence="8" type="ORF">K9S39_41030</name>
</gene>
<keyword evidence="2" id="KW-0805">Transcription regulation</keyword>
<dbReference type="InterPro" id="IPR050109">
    <property type="entry name" value="HTH-type_TetR-like_transc_reg"/>
</dbReference>
<feature type="region of interest" description="Disordered" evidence="6">
    <location>
        <begin position="232"/>
        <end position="251"/>
    </location>
</feature>
<dbReference type="RefSeq" id="WP_248869203.1">
    <property type="nucleotide sequence ID" value="NZ_CP086322.1"/>
</dbReference>
<dbReference type="InterPro" id="IPR001647">
    <property type="entry name" value="HTH_TetR"/>
</dbReference>
<keyword evidence="3 5" id="KW-0238">DNA-binding</keyword>
<dbReference type="PANTHER" id="PTHR30055:SF234">
    <property type="entry name" value="HTH-TYPE TRANSCRIPTIONAL REGULATOR BETI"/>
    <property type="match status" value="1"/>
</dbReference>
<dbReference type="PRINTS" id="PR00455">
    <property type="entry name" value="HTHTETR"/>
</dbReference>
<evidence type="ECO:0000256" key="1">
    <source>
        <dbReference type="ARBA" id="ARBA00022491"/>
    </source>
</evidence>
<dbReference type="SUPFAM" id="SSF48498">
    <property type="entry name" value="Tetracyclin repressor-like, C-terminal domain"/>
    <property type="match status" value="1"/>
</dbReference>
<organism evidence="8 9">
    <name type="scientific">Streptomyces halobius</name>
    <dbReference type="NCBI Taxonomy" id="2879846"/>
    <lineage>
        <taxon>Bacteria</taxon>
        <taxon>Bacillati</taxon>
        <taxon>Actinomycetota</taxon>
        <taxon>Actinomycetes</taxon>
        <taxon>Kitasatosporales</taxon>
        <taxon>Streptomycetaceae</taxon>
        <taxon>Streptomyces</taxon>
    </lineage>
</organism>
<dbReference type="PANTHER" id="PTHR30055">
    <property type="entry name" value="HTH-TYPE TRANSCRIPTIONAL REGULATOR RUTR"/>
    <property type="match status" value="1"/>
</dbReference>
<feature type="compositionally biased region" description="Basic and acidic residues" evidence="6">
    <location>
        <begin position="70"/>
        <end position="89"/>
    </location>
</feature>
<evidence type="ECO:0000259" key="7">
    <source>
        <dbReference type="PROSITE" id="PS50977"/>
    </source>
</evidence>
<dbReference type="SUPFAM" id="SSF46689">
    <property type="entry name" value="Homeodomain-like"/>
    <property type="match status" value="1"/>
</dbReference>
<evidence type="ECO:0000256" key="3">
    <source>
        <dbReference type="ARBA" id="ARBA00023125"/>
    </source>
</evidence>
<dbReference type="PROSITE" id="PS50977">
    <property type="entry name" value="HTH_TETR_2"/>
    <property type="match status" value="1"/>
</dbReference>
<evidence type="ECO:0000256" key="5">
    <source>
        <dbReference type="PROSITE-ProRule" id="PRU00335"/>
    </source>
</evidence>
<feature type="DNA-binding region" description="H-T-H motif" evidence="5">
    <location>
        <begin position="33"/>
        <end position="52"/>
    </location>
</feature>
<evidence type="ECO:0000313" key="9">
    <source>
        <dbReference type="Proteomes" id="UP000830115"/>
    </source>
</evidence>